<evidence type="ECO:0000313" key="2">
    <source>
        <dbReference type="EMBL" id="JAP07145.1"/>
    </source>
</evidence>
<evidence type="ECO:0000256" key="1">
    <source>
        <dbReference type="SAM" id="MobiDB-lite"/>
    </source>
</evidence>
<feature type="non-terminal residue" evidence="2">
    <location>
        <position position="1"/>
    </location>
</feature>
<reference evidence="2" key="1">
    <citation type="submission" date="2015-12" db="EMBL/GenBank/DDBJ databases">
        <title>Gene expression during late stages of embryo sac development: a critical building block for successful pollen-pistil interactions.</title>
        <authorList>
            <person name="Liu Y."/>
            <person name="Joly V."/>
            <person name="Sabar M."/>
            <person name="Matton D.P."/>
        </authorList>
    </citation>
    <scope>NUCLEOTIDE SEQUENCE</scope>
</reference>
<protein>
    <submittedName>
        <fullName evidence="2">Putative ovule protein</fullName>
    </submittedName>
</protein>
<dbReference type="AlphaFoldDB" id="A0A0V0GHH5"/>
<proteinExistence type="predicted"/>
<organism evidence="2">
    <name type="scientific">Solanum chacoense</name>
    <name type="common">Chaco potato</name>
    <dbReference type="NCBI Taxonomy" id="4108"/>
    <lineage>
        <taxon>Eukaryota</taxon>
        <taxon>Viridiplantae</taxon>
        <taxon>Streptophyta</taxon>
        <taxon>Embryophyta</taxon>
        <taxon>Tracheophyta</taxon>
        <taxon>Spermatophyta</taxon>
        <taxon>Magnoliopsida</taxon>
        <taxon>eudicotyledons</taxon>
        <taxon>Gunneridae</taxon>
        <taxon>Pentapetalae</taxon>
        <taxon>asterids</taxon>
        <taxon>lamiids</taxon>
        <taxon>Solanales</taxon>
        <taxon>Solanaceae</taxon>
        <taxon>Solanoideae</taxon>
        <taxon>Solaneae</taxon>
        <taxon>Solanum</taxon>
    </lineage>
</organism>
<name>A0A0V0GHH5_SOLCH</name>
<accession>A0A0V0GHH5</accession>
<feature type="region of interest" description="Disordered" evidence="1">
    <location>
        <begin position="1"/>
        <end position="21"/>
    </location>
</feature>
<dbReference type="EMBL" id="GEDG01039363">
    <property type="protein sequence ID" value="JAP07145.1"/>
    <property type="molecule type" value="Transcribed_RNA"/>
</dbReference>
<sequence length="99" mass="11090">SEIPLGGVKLQAPPKESNISHTSGLFFSQQKTPRSYLTVQNSTNNEPPLIPPPLKRHYTFGHKPVSTTKLTHHHLRSYHLDTILPATNLHQPLNSHITT</sequence>